<dbReference type="Gene3D" id="3.30.420.10">
    <property type="entry name" value="Ribonuclease H-like superfamily/Ribonuclease H"/>
    <property type="match status" value="1"/>
</dbReference>
<evidence type="ECO:0000259" key="2">
    <source>
        <dbReference type="PROSITE" id="PS50878"/>
    </source>
</evidence>
<dbReference type="PROSITE" id="PS50879">
    <property type="entry name" value="RNASE_H_1"/>
    <property type="match status" value="1"/>
</dbReference>
<dbReference type="GO" id="GO:0004523">
    <property type="term" value="F:RNA-DNA hybrid ribonuclease activity"/>
    <property type="evidence" value="ECO:0007669"/>
    <property type="project" value="InterPro"/>
</dbReference>
<dbReference type="OrthoDB" id="407509at2759"/>
<dbReference type="EMBL" id="CAMXCT010001990">
    <property type="protein sequence ID" value="CAI3994751.1"/>
    <property type="molecule type" value="Genomic_DNA"/>
</dbReference>
<dbReference type="InterPro" id="IPR000477">
    <property type="entry name" value="RT_dom"/>
</dbReference>
<keyword evidence="6" id="KW-1185">Reference proteome</keyword>
<evidence type="ECO:0000313" key="4">
    <source>
        <dbReference type="EMBL" id="CAI3994751.1"/>
    </source>
</evidence>
<evidence type="ECO:0000313" key="6">
    <source>
        <dbReference type="Proteomes" id="UP001152797"/>
    </source>
</evidence>
<evidence type="ECO:0000256" key="1">
    <source>
        <dbReference type="SAM" id="Phobius"/>
    </source>
</evidence>
<reference evidence="4" key="1">
    <citation type="submission" date="2022-10" db="EMBL/GenBank/DDBJ databases">
        <authorList>
            <person name="Chen Y."/>
            <person name="Dougan E. K."/>
            <person name="Chan C."/>
            <person name="Rhodes N."/>
            <person name="Thang M."/>
        </authorList>
    </citation>
    <scope>NUCLEOTIDE SEQUENCE</scope>
</reference>
<dbReference type="GO" id="GO:0003676">
    <property type="term" value="F:nucleic acid binding"/>
    <property type="evidence" value="ECO:0007669"/>
    <property type="project" value="InterPro"/>
</dbReference>
<keyword evidence="1" id="KW-0812">Transmembrane</keyword>
<feature type="domain" description="Reverse transcriptase" evidence="2">
    <location>
        <begin position="590"/>
        <end position="838"/>
    </location>
</feature>
<keyword evidence="1" id="KW-0472">Membrane</keyword>
<dbReference type="Proteomes" id="UP001152797">
    <property type="component" value="Unassembled WGS sequence"/>
</dbReference>
<reference evidence="5 6" key="2">
    <citation type="submission" date="2024-05" db="EMBL/GenBank/DDBJ databases">
        <authorList>
            <person name="Chen Y."/>
            <person name="Shah S."/>
            <person name="Dougan E. K."/>
            <person name="Thang M."/>
            <person name="Chan C."/>
        </authorList>
    </citation>
    <scope>NUCLEOTIDE SEQUENCE [LARGE SCALE GENOMIC DNA]</scope>
</reference>
<evidence type="ECO:0008006" key="7">
    <source>
        <dbReference type="Google" id="ProtNLM"/>
    </source>
</evidence>
<dbReference type="InterPro" id="IPR036397">
    <property type="entry name" value="RNaseH_sf"/>
</dbReference>
<comment type="caution">
    <text evidence="4">The sequence shown here is derived from an EMBL/GenBank/DDBJ whole genome shotgun (WGS) entry which is preliminary data.</text>
</comment>
<dbReference type="EMBL" id="CAMXCT020001990">
    <property type="protein sequence ID" value="CAL1148126.1"/>
    <property type="molecule type" value="Genomic_DNA"/>
</dbReference>
<dbReference type="Gene3D" id="3.60.10.10">
    <property type="entry name" value="Endonuclease/exonuclease/phosphatase"/>
    <property type="match status" value="1"/>
</dbReference>
<evidence type="ECO:0000259" key="3">
    <source>
        <dbReference type="PROSITE" id="PS50879"/>
    </source>
</evidence>
<organism evidence="4">
    <name type="scientific">Cladocopium goreaui</name>
    <dbReference type="NCBI Taxonomy" id="2562237"/>
    <lineage>
        <taxon>Eukaryota</taxon>
        <taxon>Sar</taxon>
        <taxon>Alveolata</taxon>
        <taxon>Dinophyceae</taxon>
        <taxon>Suessiales</taxon>
        <taxon>Symbiodiniaceae</taxon>
        <taxon>Cladocopium</taxon>
    </lineage>
</organism>
<feature type="transmembrane region" description="Helical" evidence="1">
    <location>
        <begin position="1670"/>
        <end position="1693"/>
    </location>
</feature>
<dbReference type="InterPro" id="IPR036691">
    <property type="entry name" value="Endo/exonu/phosph_ase_sf"/>
</dbReference>
<feature type="non-terminal residue" evidence="4">
    <location>
        <position position="1"/>
    </location>
</feature>
<feature type="domain" description="RNase H type-1" evidence="3">
    <location>
        <begin position="1169"/>
        <end position="1334"/>
    </location>
</feature>
<accession>A0A9P1CR16</accession>
<dbReference type="InterPro" id="IPR012337">
    <property type="entry name" value="RNaseH-like_sf"/>
</dbReference>
<proteinExistence type="predicted"/>
<dbReference type="PROSITE" id="PS50878">
    <property type="entry name" value="RT_POL"/>
    <property type="match status" value="1"/>
</dbReference>
<evidence type="ECO:0000313" key="5">
    <source>
        <dbReference type="EMBL" id="CAL4782063.1"/>
    </source>
</evidence>
<feature type="transmembrane region" description="Helical" evidence="1">
    <location>
        <begin position="1705"/>
        <end position="1731"/>
    </location>
</feature>
<dbReference type="SUPFAM" id="SSF56219">
    <property type="entry name" value="DNase I-like"/>
    <property type="match status" value="1"/>
</dbReference>
<dbReference type="InterPro" id="IPR002156">
    <property type="entry name" value="RNaseH_domain"/>
</dbReference>
<keyword evidence="1" id="KW-1133">Transmembrane helix</keyword>
<dbReference type="EMBL" id="CAMXCT030001990">
    <property type="protein sequence ID" value="CAL4782063.1"/>
    <property type="molecule type" value="Genomic_DNA"/>
</dbReference>
<dbReference type="SUPFAM" id="SSF53098">
    <property type="entry name" value="Ribonuclease H-like"/>
    <property type="match status" value="1"/>
</dbReference>
<gene>
    <name evidence="4" type="ORF">C1SCF055_LOCUS21374</name>
</gene>
<sequence>MLVTSLRSHSQYTTVVTGAPMSSRVADSAARTYSGVAVVAKVPSRALCAAWPPDLYDTGRAQIVGSLLNNVWVTGAVLYGYPQGKTHHNALERTTNMLEFLCNHMLTVASGPRYLCGDWNFETSQFPITQLLLQHGWKEIQDLHFQRTGMPPQHTCKRCTQKDVLWISPELVASFVDLQLDHDRFPDHSVLRAQFSLNTAHALRFLWPMPQPVPWLRVPAMNAELDFSHASPTEQYHHLWETKETLAKQALGAQWNPSMQGRGQRLAPTVRKGWVAPPKKGRSSDKQPAFHGYNVQHARWMKQLRRLQNYARWAQVHYGVATSTDALHGLQLWKSILNAHGFTVSFQAWWKSRAVVGLGDLGFIPDFPPAPAMAHGLCDAFHGEVMLLERRLQAAKKTTRISHHSRDANLVYQDTRRQPPEPVTSLLVTTRARITEVDPDECAIEFEPECAFDDAKPVIAGGKAIPVIHATDTRLYLADVTDVTPDMPVQQVEPLGALPEIFAAFHEQWKQRWCRYDDIPHSRWQQLIDFARATMPRNPVQAVQISPELVRAEAAAKKHTAATGLDGVSRLDIVQADDACLQSICSLYRRAENTGHWPSQITTGRVASLAKKEGAATTNEFRPITIFSIIYRVYSGLQARMLLRWCDDWTHPDVHGNRRAHSTSHLWRTMVHAIQVAYDQNKPLSGLTADIEKCFNCLPRWPILAAALHAGAPCSVLNAWAGALASMSRRFKVRDSYSEGFVTSTGLAEGCALSCFGMLLLDDILHRYVQAQYPSIRVLSFVDNWDFMTWDQTAAVQQLDALLTFAALTDLTVDRKKTFGWSTSADVRAAMRQNGLPVQHQAKDLGAHVGFSRQRTNRTVVERLDGLHAFWQQLKNSKAGFQTKLRALRTVAWPRGLYAIESAPVSAATWTSQRQQAVQALQFDKAGINPMLLLGLVEAFVDPELLAVLKTVAETRLHCPFDFWASDLFPLAAGVVDSPPTAPAVILLHRIQKLGLVVHPDGQWEDQVGLFHPGLVNYTELCHRLQWHWNSFVATSVGHRKDFAGLHWVDTATTRKHLRNLPKDDQAYMRISLAGGLFTQDAHSHWNEQGGGCKWCGQPDSLQHRYFECPQTLDLRTSCAPDVCRLRGLLPDAMVLRSWAILPPTHLSWLRLLASVPDTVSSLACGLDTVGWNEVFTDGSCLWQACPSYRVAAWGAVLAWPSTSPWFSRGVRVLGSGHVPGLCQTAYRGELYALAFVLHHAASVGARVKIFCDCLGVINKFHRLTSGLTQIKANAASADLWRWVLDSVDRLGVCNIKVYKTAAHKKLHQARSQRDAWLIWYNNKVDAVAKQANLNRSATFWSGWQQHVDAVHAAQTLHAQACALHLAVAKRSTQEDRVSTLDDAAPAVPKPCRQFPLVFDNSRWRNEIPPAFAGEYGAGLAQRVYNWWQARTTGATVGPLRWITFAHLYVDYQLAYGCPGPIKSGSKWLDPLTRPYLEPEKHPFLHRLKWFKRCLKYFWKHTDLVVGLAFCRGEGESIQSFVAAAALPWCTVSWAGAEHWLSQELVQPCLRGTQSLQALPVVKAQQRYAISEGSQRVRGFIYRIPRLRFVEIREGPELVTGYQLITHRTEGAECDPVSWVVEGQLAIGGPVPLGKAGNDESMPRQRESASQQYEDLLHLPDAQAAFRQGFLAEAAACAASFAWLVLGTSWVSAGTEACVDSAPHLWYWSYFLVVVMWSSLGTVTIGLIWGARTMGHCVSARADKKGSAGWQGA</sequence>
<protein>
    <recommendedName>
        <fullName evidence="7">RNase H type-1 domain-containing protein</fullName>
    </recommendedName>
</protein>
<name>A0A9P1CR16_9DINO</name>